<organism evidence="3 4">
    <name type="scientific">Monoraphidium neglectum</name>
    <dbReference type="NCBI Taxonomy" id="145388"/>
    <lineage>
        <taxon>Eukaryota</taxon>
        <taxon>Viridiplantae</taxon>
        <taxon>Chlorophyta</taxon>
        <taxon>core chlorophytes</taxon>
        <taxon>Chlorophyceae</taxon>
        <taxon>CS clade</taxon>
        <taxon>Sphaeropleales</taxon>
        <taxon>Selenastraceae</taxon>
        <taxon>Monoraphidium</taxon>
    </lineage>
</organism>
<sequence>MEGLAAKGCRLVQLDVTKPETIKAAVDKIVGENGRIDGVAVRKPALDTPLEEVRAMYDVNYFGVVAVNDEVMPHMVEQRSGKILNLGSGLGYTGLPTMSHYSAVKHAVRSYTDMLRIELAPFGVQVCFVAPGYIRTHIGDGYELPKGSIYHAFPRLANELSKTVFIGTTFEAATPADVFASRLAKAVLAPRIPRHYRDGHLAIVPWLASMFVPLWIYEWGFALRYGITPNSMVGRPFSKDNKGK</sequence>
<gene>
    <name evidence="3" type="ORF">MNEG_10149</name>
</gene>
<evidence type="ECO:0000256" key="2">
    <source>
        <dbReference type="ARBA" id="ARBA00023002"/>
    </source>
</evidence>
<evidence type="ECO:0000313" key="4">
    <source>
        <dbReference type="Proteomes" id="UP000054498"/>
    </source>
</evidence>
<dbReference type="SUPFAM" id="SSF51735">
    <property type="entry name" value="NAD(P)-binding Rossmann-fold domains"/>
    <property type="match status" value="1"/>
</dbReference>
<name>A0A0D2MTP8_9CHLO</name>
<dbReference type="PRINTS" id="PR00081">
    <property type="entry name" value="GDHRDH"/>
</dbReference>
<dbReference type="EMBL" id="KK102419">
    <property type="protein sequence ID" value="KIY97815.1"/>
    <property type="molecule type" value="Genomic_DNA"/>
</dbReference>
<protein>
    <submittedName>
        <fullName evidence="3">Putative oxidoreductase yqjQ</fullName>
    </submittedName>
</protein>
<comment type="similarity">
    <text evidence="1">Belongs to the short-chain dehydrogenases/reductases (SDR) family.</text>
</comment>
<evidence type="ECO:0000313" key="3">
    <source>
        <dbReference type="EMBL" id="KIY97815.1"/>
    </source>
</evidence>
<dbReference type="RefSeq" id="XP_013896835.1">
    <property type="nucleotide sequence ID" value="XM_014041381.1"/>
</dbReference>
<keyword evidence="2" id="KW-0560">Oxidoreductase</keyword>
<dbReference type="Pfam" id="PF00106">
    <property type="entry name" value="adh_short"/>
    <property type="match status" value="1"/>
</dbReference>
<dbReference type="GO" id="GO:0016491">
    <property type="term" value="F:oxidoreductase activity"/>
    <property type="evidence" value="ECO:0007669"/>
    <property type="project" value="UniProtKB-KW"/>
</dbReference>
<dbReference type="KEGG" id="mng:MNEG_10149"/>
<keyword evidence="4" id="KW-1185">Reference proteome</keyword>
<dbReference type="PANTHER" id="PTHR44169:SF6">
    <property type="entry name" value="NADPH-DEPENDENT 1-ACYLDIHYDROXYACETONE PHOSPHATE REDUCTASE"/>
    <property type="match status" value="1"/>
</dbReference>
<dbReference type="Gene3D" id="3.40.50.720">
    <property type="entry name" value="NAD(P)-binding Rossmann-like Domain"/>
    <property type="match status" value="1"/>
</dbReference>
<accession>A0A0D2MTP8</accession>
<dbReference type="OrthoDB" id="2102561at2759"/>
<dbReference type="InterPro" id="IPR002347">
    <property type="entry name" value="SDR_fam"/>
</dbReference>
<dbReference type="GeneID" id="25727282"/>
<dbReference type="InterPro" id="IPR036291">
    <property type="entry name" value="NAD(P)-bd_dom_sf"/>
</dbReference>
<dbReference type="PANTHER" id="PTHR44169">
    <property type="entry name" value="NADPH-DEPENDENT 1-ACYLDIHYDROXYACETONE PHOSPHATE REDUCTASE"/>
    <property type="match status" value="1"/>
</dbReference>
<proteinExistence type="inferred from homology"/>
<evidence type="ECO:0000256" key="1">
    <source>
        <dbReference type="ARBA" id="ARBA00006484"/>
    </source>
</evidence>
<dbReference type="Proteomes" id="UP000054498">
    <property type="component" value="Unassembled WGS sequence"/>
</dbReference>
<reference evidence="3 4" key="1">
    <citation type="journal article" date="2013" name="BMC Genomics">
        <title>Reconstruction of the lipid metabolism for the microalga Monoraphidium neglectum from its genome sequence reveals characteristics suitable for biofuel production.</title>
        <authorList>
            <person name="Bogen C."/>
            <person name="Al-Dilaimi A."/>
            <person name="Albersmeier A."/>
            <person name="Wichmann J."/>
            <person name="Grundmann M."/>
            <person name="Rupp O."/>
            <person name="Lauersen K.J."/>
            <person name="Blifernez-Klassen O."/>
            <person name="Kalinowski J."/>
            <person name="Goesmann A."/>
            <person name="Mussgnug J.H."/>
            <person name="Kruse O."/>
        </authorList>
    </citation>
    <scope>NUCLEOTIDE SEQUENCE [LARGE SCALE GENOMIC DNA]</scope>
    <source>
        <strain evidence="3 4">SAG 48.87</strain>
    </source>
</reference>
<dbReference type="STRING" id="145388.A0A0D2MTP8"/>
<dbReference type="AlphaFoldDB" id="A0A0D2MTP8"/>